<dbReference type="InterPro" id="IPR044940">
    <property type="entry name" value="NOS_dom_2"/>
</dbReference>
<evidence type="ECO:0000256" key="12">
    <source>
        <dbReference type="SAM" id="Phobius"/>
    </source>
</evidence>
<dbReference type="Gene3D" id="3.90.340.10">
    <property type="entry name" value="Nitric Oxide Synthase, Chain A, domain 1"/>
    <property type="match status" value="1"/>
</dbReference>
<evidence type="ECO:0000256" key="11">
    <source>
        <dbReference type="ARBA" id="ARBA00023004"/>
    </source>
</evidence>
<accession>A0AA88HZN1</accession>
<dbReference type="Gene3D" id="3.90.1230.10">
    <property type="entry name" value="Nitric Oxide Synthase, Chain A, domain 3"/>
    <property type="match status" value="1"/>
</dbReference>
<evidence type="ECO:0000313" key="15">
    <source>
        <dbReference type="Proteomes" id="UP001187531"/>
    </source>
</evidence>
<dbReference type="InterPro" id="IPR050607">
    <property type="entry name" value="NOS"/>
</dbReference>
<keyword evidence="5" id="KW-0349">Heme</keyword>
<keyword evidence="15" id="KW-1185">Reference proteome</keyword>
<evidence type="ECO:0000256" key="7">
    <source>
        <dbReference type="ARBA" id="ARBA00022723"/>
    </source>
</evidence>
<dbReference type="EMBL" id="JAVRJZ010000006">
    <property type="protein sequence ID" value="KAK2721105.1"/>
    <property type="molecule type" value="Genomic_DNA"/>
</dbReference>
<feature type="domain" description="Nitric oxide synthase (NOS)" evidence="13">
    <location>
        <begin position="35"/>
        <end position="304"/>
    </location>
</feature>
<evidence type="ECO:0000256" key="8">
    <source>
        <dbReference type="ARBA" id="ARBA00022857"/>
    </source>
</evidence>
<keyword evidence="10" id="KW-0560">Oxidoreductase</keyword>
<evidence type="ECO:0000256" key="6">
    <source>
        <dbReference type="ARBA" id="ARBA00022643"/>
    </source>
</evidence>
<gene>
    <name evidence="14" type="ORF">QYM36_003398</name>
</gene>
<evidence type="ECO:0000256" key="10">
    <source>
        <dbReference type="ARBA" id="ARBA00023002"/>
    </source>
</evidence>
<organism evidence="14 15">
    <name type="scientific">Artemia franciscana</name>
    <name type="common">Brine shrimp</name>
    <name type="synonym">Artemia sanfranciscana</name>
    <dbReference type="NCBI Taxonomy" id="6661"/>
    <lineage>
        <taxon>Eukaryota</taxon>
        <taxon>Metazoa</taxon>
        <taxon>Ecdysozoa</taxon>
        <taxon>Arthropoda</taxon>
        <taxon>Crustacea</taxon>
        <taxon>Branchiopoda</taxon>
        <taxon>Anostraca</taxon>
        <taxon>Artemiidae</taxon>
        <taxon>Artemia</taxon>
    </lineage>
</organism>
<dbReference type="Proteomes" id="UP001187531">
    <property type="component" value="Unassembled WGS sequence"/>
</dbReference>
<dbReference type="PANTHER" id="PTHR43410">
    <property type="entry name" value="NITRIC OXIDE SYNTHASE OXYGENASE"/>
    <property type="match status" value="1"/>
</dbReference>
<comment type="similarity">
    <text evidence="3">Belongs to the NOS family.</text>
</comment>
<keyword evidence="12" id="KW-0812">Transmembrane</keyword>
<evidence type="ECO:0000256" key="2">
    <source>
        <dbReference type="ARBA" id="ARBA00001970"/>
    </source>
</evidence>
<name>A0AA88HZN1_ARTSF</name>
<dbReference type="SUPFAM" id="SSF52156">
    <property type="entry name" value="Initiation factor IF2/eIF5b, domain 3"/>
    <property type="match status" value="1"/>
</dbReference>
<evidence type="ECO:0000256" key="5">
    <source>
        <dbReference type="ARBA" id="ARBA00022617"/>
    </source>
</evidence>
<proteinExistence type="inferred from homology"/>
<dbReference type="PANTHER" id="PTHR43410:SF1">
    <property type="entry name" value="NITRIC OXIDE SYNTHASE"/>
    <property type="match status" value="1"/>
</dbReference>
<comment type="cofactor">
    <cofactor evidence="1">
        <name>FMN</name>
        <dbReference type="ChEBI" id="CHEBI:58210"/>
    </cofactor>
</comment>
<evidence type="ECO:0000259" key="13">
    <source>
        <dbReference type="Pfam" id="PF02898"/>
    </source>
</evidence>
<keyword evidence="7" id="KW-0479">Metal-binding</keyword>
<dbReference type="Pfam" id="PF02898">
    <property type="entry name" value="NO_synthase"/>
    <property type="match status" value="1"/>
</dbReference>
<dbReference type="InterPro" id="IPR004030">
    <property type="entry name" value="NOS_N"/>
</dbReference>
<dbReference type="EC" id="1.14.13.39" evidence="4"/>
<comment type="cofactor">
    <cofactor evidence="2">
        <name>heme b</name>
        <dbReference type="ChEBI" id="CHEBI:60344"/>
    </cofactor>
</comment>
<keyword evidence="11" id="KW-0408">Iron</keyword>
<keyword evidence="12" id="KW-0472">Membrane</keyword>
<dbReference type="AlphaFoldDB" id="A0AA88HZN1"/>
<dbReference type="GO" id="GO:0046872">
    <property type="term" value="F:metal ion binding"/>
    <property type="evidence" value="ECO:0007669"/>
    <property type="project" value="UniProtKB-KW"/>
</dbReference>
<evidence type="ECO:0000313" key="14">
    <source>
        <dbReference type="EMBL" id="KAK2721105.1"/>
    </source>
</evidence>
<dbReference type="EMBL" id="JAVRJZ010000006">
    <property type="protein sequence ID" value="KAK2721106.1"/>
    <property type="molecule type" value="Genomic_DNA"/>
</dbReference>
<dbReference type="SUPFAM" id="SSF56512">
    <property type="entry name" value="Nitric oxide (NO) synthase oxygenase domain"/>
    <property type="match status" value="1"/>
</dbReference>
<keyword evidence="8" id="KW-0521">NADP</keyword>
<evidence type="ECO:0000256" key="3">
    <source>
        <dbReference type="ARBA" id="ARBA00006267"/>
    </source>
</evidence>
<evidence type="ECO:0000256" key="1">
    <source>
        <dbReference type="ARBA" id="ARBA00001917"/>
    </source>
</evidence>
<sequence length="488" mass="54863">MNIDLSSLSTIYLSVVAFLLFVGATKILWSHHARFGSAEHLNRWSEIKTQIEESDGYIMKTEELKYGATVAWRNAPRCPGRIQWKRLQVFDSRHVGTAKEMFEAICTHLQYATNVGILGSAITVFPPRQKGRCDFRVWNSALFGYACYKQPDGTLLGDPFNLELTQAAQKLGWAGKGTRQDILPLIVQAGDGEAHFFDIPEDLVFEVPLRHPKYEKFTDLGYKWFALPGVSCLKLDCGGLEFSAIPFSGWYSDSEIGSRDLGDKHRFNLAPVMAGIMGGIKGSNWRDLAVSQLIVAVAHSFRGHITSSFVITLLKCLGQNLTGGEILAQFLETSDEQAEYNKNLMKSDLKISKTGFAIHAPDIQSLYSLVKLFNWHDIPVCRAKIGPVHKKDIIYANIFSKLDPEMYNVIALDVKVDKHAEKYKVIELRLPMDLKVDDQPGEEPCFLCGSKFLLGGVSAKRMKKYIKKSPCWSCKVVYDNHRLNVIGW</sequence>
<comment type="caution">
    <text evidence="14">The sequence shown here is derived from an EMBL/GenBank/DDBJ whole genome shotgun (WGS) entry which is preliminary data.</text>
</comment>
<keyword evidence="12" id="KW-1133">Transmembrane helix</keyword>
<dbReference type="GO" id="GO:0005516">
    <property type="term" value="F:calmodulin binding"/>
    <property type="evidence" value="ECO:0007669"/>
    <property type="project" value="UniProtKB-KW"/>
</dbReference>
<keyword evidence="9" id="KW-0112">Calmodulin-binding</keyword>
<dbReference type="GO" id="GO:0006809">
    <property type="term" value="P:nitric oxide biosynthetic process"/>
    <property type="evidence" value="ECO:0007669"/>
    <property type="project" value="InterPro"/>
</dbReference>
<keyword evidence="6" id="KW-0285">Flavoprotein</keyword>
<dbReference type="InterPro" id="IPR044944">
    <property type="entry name" value="NOS_dom_3"/>
</dbReference>
<dbReference type="InterPro" id="IPR036925">
    <property type="entry name" value="TIF_IF2_dom3_sf"/>
</dbReference>
<dbReference type="InterPro" id="IPR044943">
    <property type="entry name" value="NOS_dom_1"/>
</dbReference>
<evidence type="ECO:0000256" key="4">
    <source>
        <dbReference type="ARBA" id="ARBA00012989"/>
    </source>
</evidence>
<dbReference type="GO" id="GO:0004517">
    <property type="term" value="F:nitric-oxide synthase activity"/>
    <property type="evidence" value="ECO:0007669"/>
    <property type="project" value="UniProtKB-EC"/>
</dbReference>
<feature type="transmembrane region" description="Helical" evidence="12">
    <location>
        <begin position="12"/>
        <end position="29"/>
    </location>
</feature>
<dbReference type="InterPro" id="IPR036119">
    <property type="entry name" value="NOS_N_sf"/>
</dbReference>
<dbReference type="Gene3D" id="3.40.50.10050">
    <property type="entry name" value="Translation initiation factor IF- 2, domain 3"/>
    <property type="match status" value="1"/>
</dbReference>
<evidence type="ECO:0000256" key="9">
    <source>
        <dbReference type="ARBA" id="ARBA00022860"/>
    </source>
</evidence>
<reference evidence="14" key="1">
    <citation type="submission" date="2023-07" db="EMBL/GenBank/DDBJ databases">
        <title>Chromosome-level genome assembly of Artemia franciscana.</title>
        <authorList>
            <person name="Jo E."/>
        </authorList>
    </citation>
    <scope>NUCLEOTIDE SEQUENCE</scope>
    <source>
        <tissue evidence="14">Whole body</tissue>
    </source>
</reference>
<keyword evidence="6" id="KW-0288">FMN</keyword>
<protein>
    <recommendedName>
        <fullName evidence="4">nitric-oxide synthase (NADPH)</fullName>
        <ecNumber evidence="4">1.14.13.39</ecNumber>
    </recommendedName>
</protein>
<dbReference type="Gene3D" id="3.90.440.10">
    <property type="entry name" value="Nitric Oxide Synthase,Heme Domain,Chain A domain 2"/>
    <property type="match status" value="1"/>
</dbReference>